<dbReference type="STRING" id="862515.HMPREF0658_0508"/>
<evidence type="ECO:0000313" key="2">
    <source>
        <dbReference type="Proteomes" id="UP000004394"/>
    </source>
</evidence>
<comment type="caution">
    <text evidence="1">The sequence shown here is derived from an EMBL/GenBank/DDBJ whole genome shotgun (WGS) entry which is preliminary data.</text>
</comment>
<gene>
    <name evidence="1" type="ORF">HMPREF0658_0508</name>
</gene>
<dbReference type="AlphaFoldDB" id="E0NQQ7"/>
<dbReference type="BioCyc" id="PMAR862515-HMP:GMOO-520-MONOMER"/>
<dbReference type="HOGENOM" id="CLU_211019_0_0_10"/>
<evidence type="ECO:0000313" key="1">
    <source>
        <dbReference type="EMBL" id="EFM02427.1"/>
    </source>
</evidence>
<accession>E0NQQ7</accession>
<sequence>MKALALEVFSKDEMGFINGGGDVTATKTIINADGSTTTITTTIKDDGTVIIDRVTTKP</sequence>
<reference evidence="1" key="1">
    <citation type="submission" date="2010-07" db="EMBL/GenBank/DDBJ databases">
        <authorList>
            <person name="Muzny D."/>
            <person name="Qin X."/>
            <person name="Deng J."/>
            <person name="Jiang H."/>
            <person name="Liu Y."/>
            <person name="Qu J."/>
            <person name="Song X.-Z."/>
            <person name="Zhang L."/>
            <person name="Thornton R."/>
            <person name="Coyle M."/>
            <person name="Francisco L."/>
            <person name="Jackson L."/>
            <person name="Javaid M."/>
            <person name="Korchina V."/>
            <person name="Kovar C."/>
            <person name="Mata R."/>
            <person name="Mathew T."/>
            <person name="Ngo R."/>
            <person name="Nguyen L."/>
            <person name="Nguyen N."/>
            <person name="Okwuonu G."/>
            <person name="Ongeri F."/>
            <person name="Pham C."/>
            <person name="Simmons D."/>
            <person name="Wilczek-Boney K."/>
            <person name="Hale W."/>
            <person name="Jakkamsetti A."/>
            <person name="Pham P."/>
            <person name="Ruth R."/>
            <person name="San Lucas F."/>
            <person name="Warren J."/>
            <person name="Zhang J."/>
            <person name="Zhao Z."/>
            <person name="Zhou C."/>
            <person name="Zhu D."/>
            <person name="Lee S."/>
            <person name="Bess C."/>
            <person name="Blankenburg K."/>
            <person name="Forbes L."/>
            <person name="Fu Q."/>
            <person name="Gubbala S."/>
            <person name="Hirani K."/>
            <person name="Jayaseelan J.C."/>
            <person name="Lara F."/>
            <person name="Munidasa M."/>
            <person name="Palculict T."/>
            <person name="Patil S."/>
            <person name="Pu L.-L."/>
            <person name="Saada N."/>
            <person name="Tang L."/>
            <person name="Weissenberger G."/>
            <person name="Zhu Y."/>
            <person name="Hemphill L."/>
            <person name="Shang Y."/>
            <person name="Youmans B."/>
            <person name="Ayvaz T."/>
            <person name="Ross M."/>
            <person name="Santibanez J."/>
            <person name="Aqrawi P."/>
            <person name="Gross S."/>
            <person name="Joshi V."/>
            <person name="Fowler G."/>
            <person name="Nazareth L."/>
            <person name="Reid J."/>
            <person name="Worley K."/>
            <person name="Petrosino J."/>
            <person name="Highlander S."/>
            <person name="Gibbs R."/>
        </authorList>
    </citation>
    <scope>NUCLEOTIDE SEQUENCE [LARGE SCALE GENOMIC DNA]</scope>
    <source>
        <strain evidence="1">DSM 16973</strain>
    </source>
</reference>
<dbReference type="Proteomes" id="UP000004394">
    <property type="component" value="Unassembled WGS sequence"/>
</dbReference>
<keyword evidence="2" id="KW-1185">Reference proteome</keyword>
<organism evidence="1 2">
    <name type="scientific">Hoylesella marshii DSM 16973 = JCM 13450</name>
    <dbReference type="NCBI Taxonomy" id="862515"/>
    <lineage>
        <taxon>Bacteria</taxon>
        <taxon>Pseudomonadati</taxon>
        <taxon>Bacteroidota</taxon>
        <taxon>Bacteroidia</taxon>
        <taxon>Bacteroidales</taxon>
        <taxon>Prevotellaceae</taxon>
        <taxon>Hoylesella</taxon>
    </lineage>
</organism>
<name>E0NQQ7_9BACT</name>
<protein>
    <submittedName>
        <fullName evidence="1">Uncharacterized protein</fullName>
    </submittedName>
</protein>
<proteinExistence type="predicted"/>
<dbReference type="EMBL" id="AEEI01000021">
    <property type="protein sequence ID" value="EFM02427.1"/>
    <property type="molecule type" value="Genomic_DNA"/>
</dbReference>
<dbReference type="RefSeq" id="WP_006948310.1">
    <property type="nucleotide sequence ID" value="NZ_BAJI01000001.1"/>
</dbReference>